<dbReference type="PANTHER" id="PTHR35090:SF1">
    <property type="entry name" value="SLR0144 PROTEIN"/>
    <property type="match status" value="1"/>
</dbReference>
<dbReference type="Gene3D" id="3.30.1380.20">
    <property type="entry name" value="Trafficking protein particle complex subunit 3"/>
    <property type="match status" value="1"/>
</dbReference>
<dbReference type="RefSeq" id="WP_121094435.1">
    <property type="nucleotide sequence ID" value="NZ_UIHC01000012.1"/>
</dbReference>
<dbReference type="InterPro" id="IPR004096">
    <property type="entry name" value="V4R"/>
</dbReference>
<accession>A0A3B0M7J3</accession>
<feature type="domain" description="4-vinyl reductase 4VR" evidence="1">
    <location>
        <begin position="135"/>
        <end position="195"/>
    </location>
</feature>
<proteinExistence type="predicted"/>
<dbReference type="InterPro" id="IPR010249">
    <property type="entry name" value="BchJ"/>
</dbReference>
<sequence length="206" mass="21898">MSALAANRARIGPNAILQHLPVLDAAIGEALRGALLQRAGVAEPPPDAGMLPEDDVARLHHAVRLFLPDRAPAIQRAAGLATGDYILAHRIPALAQRLIRTLPAPLGARLLAIAITKHAWTFAGSGRFRVLGHRPLRVEIQDNPLASGPADAPICHWHAAVFERLFGALVWPNVHVVEEACTAMGDPACIFTIAPIGRVDRAVSLG</sequence>
<gene>
    <name evidence="2" type="ORF">ROE7235_01633</name>
</gene>
<dbReference type="EMBL" id="UIHC01000012">
    <property type="protein sequence ID" value="SUZ31882.1"/>
    <property type="molecule type" value="Genomic_DNA"/>
</dbReference>
<dbReference type="Pfam" id="PF02830">
    <property type="entry name" value="V4R"/>
    <property type="match status" value="1"/>
</dbReference>
<organism evidence="2 3">
    <name type="scientific">Roseinatronobacter ekhonensis</name>
    <dbReference type="NCBI Taxonomy" id="254356"/>
    <lineage>
        <taxon>Bacteria</taxon>
        <taxon>Pseudomonadati</taxon>
        <taxon>Pseudomonadota</taxon>
        <taxon>Alphaproteobacteria</taxon>
        <taxon>Rhodobacterales</taxon>
        <taxon>Paracoccaceae</taxon>
        <taxon>Roseinatronobacter</taxon>
    </lineage>
</organism>
<dbReference type="InterPro" id="IPR024096">
    <property type="entry name" value="NO_sig/Golgi_transp_ligand-bd"/>
</dbReference>
<dbReference type="PANTHER" id="PTHR35090">
    <property type="entry name" value="DNA-DIRECTED RNA POLYMERASE SUBUNIT I"/>
    <property type="match status" value="1"/>
</dbReference>
<keyword evidence="3" id="KW-1185">Reference proteome</keyword>
<dbReference type="NCBIfam" id="TIGR02019">
    <property type="entry name" value="BchJ"/>
    <property type="match status" value="1"/>
</dbReference>
<dbReference type="GO" id="GO:0030494">
    <property type="term" value="P:bacteriochlorophyll biosynthetic process"/>
    <property type="evidence" value="ECO:0007669"/>
    <property type="project" value="InterPro"/>
</dbReference>
<evidence type="ECO:0000259" key="1">
    <source>
        <dbReference type="SMART" id="SM00989"/>
    </source>
</evidence>
<name>A0A3B0M7J3_9RHOB</name>
<evidence type="ECO:0000313" key="3">
    <source>
        <dbReference type="Proteomes" id="UP000272908"/>
    </source>
</evidence>
<dbReference type="AlphaFoldDB" id="A0A3B0M7J3"/>
<evidence type="ECO:0000313" key="2">
    <source>
        <dbReference type="EMBL" id="SUZ31882.1"/>
    </source>
</evidence>
<protein>
    <recommendedName>
        <fullName evidence="1">4-vinyl reductase 4VR domain-containing protein</fullName>
    </recommendedName>
</protein>
<reference evidence="3" key="1">
    <citation type="submission" date="2018-08" db="EMBL/GenBank/DDBJ databases">
        <authorList>
            <person name="Rodrigo-Torres L."/>
            <person name="Arahal R. D."/>
            <person name="Lucena T."/>
        </authorList>
    </citation>
    <scope>NUCLEOTIDE SEQUENCE [LARGE SCALE GENOMIC DNA]</scope>
    <source>
        <strain evidence="3">CECT 7235</strain>
    </source>
</reference>
<dbReference type="Proteomes" id="UP000272908">
    <property type="component" value="Unassembled WGS sequence"/>
</dbReference>
<dbReference type="SUPFAM" id="SSF111126">
    <property type="entry name" value="Ligand-binding domain in the NO signalling and Golgi transport"/>
    <property type="match status" value="1"/>
</dbReference>
<dbReference type="SMART" id="SM00989">
    <property type="entry name" value="V4R"/>
    <property type="match status" value="1"/>
</dbReference>
<dbReference type="GO" id="GO:0015979">
    <property type="term" value="P:photosynthesis"/>
    <property type="evidence" value="ECO:0007669"/>
    <property type="project" value="InterPro"/>
</dbReference>
<dbReference type="OrthoDB" id="2080515at2"/>